<name>A0ACB8S5D2_9AGAM</name>
<dbReference type="EMBL" id="MU275854">
    <property type="protein sequence ID" value="KAI0051265.1"/>
    <property type="molecule type" value="Genomic_DNA"/>
</dbReference>
<evidence type="ECO:0000313" key="1">
    <source>
        <dbReference type="EMBL" id="KAI0051265.1"/>
    </source>
</evidence>
<organism evidence="1 2">
    <name type="scientific">Auriscalpium vulgare</name>
    <dbReference type="NCBI Taxonomy" id="40419"/>
    <lineage>
        <taxon>Eukaryota</taxon>
        <taxon>Fungi</taxon>
        <taxon>Dikarya</taxon>
        <taxon>Basidiomycota</taxon>
        <taxon>Agaricomycotina</taxon>
        <taxon>Agaricomycetes</taxon>
        <taxon>Russulales</taxon>
        <taxon>Auriscalpiaceae</taxon>
        <taxon>Auriscalpium</taxon>
    </lineage>
</organism>
<sequence length="207" mass="22617">MSKINVVELNADASVVASGSYDSTVKLWDLRAQNRQPIMALEEARDAVQTIYIGPSCIMTGSVDGHVRTYDLRKGELRADYVGHPVTALVPTTDESTYLVTTLDATVRLFDATSGKLLNSFKGHKNSEYRCRAVFGHGEASVVCGDEAGQVWAWDLLDGKPLQPNPPPKVHEKVVLWTEHNPTEAGEMITSSADGTVKVWRYPESGA</sequence>
<dbReference type="Proteomes" id="UP000814033">
    <property type="component" value="Unassembled WGS sequence"/>
</dbReference>
<reference evidence="1" key="2">
    <citation type="journal article" date="2022" name="New Phytol.">
        <title>Evolutionary transition to the ectomycorrhizal habit in the genomes of a hyperdiverse lineage of mushroom-forming fungi.</title>
        <authorList>
            <person name="Looney B."/>
            <person name="Miyauchi S."/>
            <person name="Morin E."/>
            <person name="Drula E."/>
            <person name="Courty P.E."/>
            <person name="Kohler A."/>
            <person name="Kuo A."/>
            <person name="LaButti K."/>
            <person name="Pangilinan J."/>
            <person name="Lipzen A."/>
            <person name="Riley R."/>
            <person name="Andreopoulos W."/>
            <person name="He G."/>
            <person name="Johnson J."/>
            <person name="Nolan M."/>
            <person name="Tritt A."/>
            <person name="Barry K.W."/>
            <person name="Grigoriev I.V."/>
            <person name="Nagy L.G."/>
            <person name="Hibbett D."/>
            <person name="Henrissat B."/>
            <person name="Matheny P.B."/>
            <person name="Labbe J."/>
            <person name="Martin F.M."/>
        </authorList>
    </citation>
    <scope>NUCLEOTIDE SEQUENCE</scope>
    <source>
        <strain evidence="1">FP105234-sp</strain>
    </source>
</reference>
<keyword evidence="2" id="KW-1185">Reference proteome</keyword>
<accession>A0ACB8S5D2</accession>
<reference evidence="1" key="1">
    <citation type="submission" date="2021-02" db="EMBL/GenBank/DDBJ databases">
        <authorList>
            <consortium name="DOE Joint Genome Institute"/>
            <person name="Ahrendt S."/>
            <person name="Looney B.P."/>
            <person name="Miyauchi S."/>
            <person name="Morin E."/>
            <person name="Drula E."/>
            <person name="Courty P.E."/>
            <person name="Chicoki N."/>
            <person name="Fauchery L."/>
            <person name="Kohler A."/>
            <person name="Kuo A."/>
            <person name="Labutti K."/>
            <person name="Pangilinan J."/>
            <person name="Lipzen A."/>
            <person name="Riley R."/>
            <person name="Andreopoulos W."/>
            <person name="He G."/>
            <person name="Johnson J."/>
            <person name="Barry K.W."/>
            <person name="Grigoriev I.V."/>
            <person name="Nagy L."/>
            <person name="Hibbett D."/>
            <person name="Henrissat B."/>
            <person name="Matheny P.B."/>
            <person name="Labbe J."/>
            <person name="Martin F."/>
        </authorList>
    </citation>
    <scope>NUCLEOTIDE SEQUENCE</scope>
    <source>
        <strain evidence="1">FP105234-sp</strain>
    </source>
</reference>
<comment type="caution">
    <text evidence="1">The sequence shown here is derived from an EMBL/GenBank/DDBJ whole genome shotgun (WGS) entry which is preliminary data.</text>
</comment>
<evidence type="ECO:0000313" key="2">
    <source>
        <dbReference type="Proteomes" id="UP000814033"/>
    </source>
</evidence>
<protein>
    <submittedName>
        <fullName evidence="1">WD40 repeat-like protein</fullName>
    </submittedName>
</protein>
<proteinExistence type="predicted"/>
<gene>
    <name evidence="1" type="ORF">FA95DRAFT_1554851</name>
</gene>